<protein>
    <recommendedName>
        <fullName evidence="1">DUF218 domain-containing protein</fullName>
    </recommendedName>
</protein>
<sequence length="267" mass="29314">MSEFNAWLKTQKDVDAVNAIAAFLAFSNMPQIGSPPVDLVIHAGNAILETAHAASGAALEANCPLLFSGGIGHSTSLLVEAVRAENLLPEIQVKDRSEAEIFADLASKFWKFPKEKLILETRSTNCGENASFTQSLLLKLDLNIRTAILFQDPAMQLRTVVTFQKAFQEASCATVFYSSPTFVPRLQMRDGIITYAEGLPSGLWSPERFLSLILGEIPRLRDDENGYGPCGHGFIPHVDVPSEIEAAYQHVCELLKNHEKTKGRILS</sequence>
<dbReference type="KEGG" id="aace:A0U92_10570"/>
<dbReference type="Pfam" id="PF02698">
    <property type="entry name" value="DUF218"/>
    <property type="match status" value="1"/>
</dbReference>
<dbReference type="Gene3D" id="1.10.3620.10">
    <property type="entry name" value="YdcF like domain"/>
    <property type="match status" value="1"/>
</dbReference>
<dbReference type="InterPro" id="IPR051599">
    <property type="entry name" value="Cell_Envelope_Assoc"/>
</dbReference>
<dbReference type="GO" id="GO:0005886">
    <property type="term" value="C:plasma membrane"/>
    <property type="evidence" value="ECO:0007669"/>
    <property type="project" value="TreeGrafter"/>
</dbReference>
<dbReference type="AlphaFoldDB" id="A0A1U9KH62"/>
<gene>
    <name evidence="2" type="ORF">A0U92_10570</name>
</gene>
<dbReference type="Proteomes" id="UP000188937">
    <property type="component" value="Chromosome"/>
</dbReference>
<reference evidence="2 3" key="1">
    <citation type="submission" date="2016-03" db="EMBL/GenBank/DDBJ databases">
        <title>Acetic acid bacteria sequencing.</title>
        <authorList>
            <person name="Brandt J."/>
            <person name="Jakob F."/>
            <person name="Vogel R.F."/>
        </authorList>
    </citation>
    <scope>NUCLEOTIDE SEQUENCE [LARGE SCALE GENOMIC DNA]</scope>
    <source>
        <strain evidence="2 3">TMW2.1153</strain>
    </source>
</reference>
<evidence type="ECO:0000313" key="3">
    <source>
        <dbReference type="Proteomes" id="UP000188937"/>
    </source>
</evidence>
<feature type="domain" description="DUF218" evidence="1">
    <location>
        <begin position="53"/>
        <end position="171"/>
    </location>
</feature>
<dbReference type="InterPro" id="IPR014729">
    <property type="entry name" value="Rossmann-like_a/b/a_fold"/>
</dbReference>
<dbReference type="InterPro" id="IPR003848">
    <property type="entry name" value="DUF218"/>
</dbReference>
<organism evidence="2 3">
    <name type="scientific">Acetobacter aceti</name>
    <dbReference type="NCBI Taxonomy" id="435"/>
    <lineage>
        <taxon>Bacteria</taxon>
        <taxon>Pseudomonadati</taxon>
        <taxon>Pseudomonadota</taxon>
        <taxon>Alphaproteobacteria</taxon>
        <taxon>Acetobacterales</taxon>
        <taxon>Acetobacteraceae</taxon>
        <taxon>Acetobacter</taxon>
        <taxon>Acetobacter subgen. Acetobacter</taxon>
    </lineage>
</organism>
<accession>A0A1U9KH62</accession>
<name>A0A1U9KH62_ACEAC</name>
<dbReference type="OrthoDB" id="2216870at2"/>
<dbReference type="PANTHER" id="PTHR30336">
    <property type="entry name" value="INNER MEMBRANE PROTEIN, PROBABLE PERMEASE"/>
    <property type="match status" value="1"/>
</dbReference>
<dbReference type="CDD" id="cd06259">
    <property type="entry name" value="YdcF-like"/>
    <property type="match status" value="1"/>
</dbReference>
<dbReference type="Gene3D" id="3.40.50.620">
    <property type="entry name" value="HUPs"/>
    <property type="match status" value="1"/>
</dbReference>
<evidence type="ECO:0000259" key="1">
    <source>
        <dbReference type="Pfam" id="PF02698"/>
    </source>
</evidence>
<evidence type="ECO:0000313" key="2">
    <source>
        <dbReference type="EMBL" id="AQS85152.1"/>
    </source>
</evidence>
<keyword evidence="3" id="KW-1185">Reference proteome</keyword>
<dbReference type="EMBL" id="CP014692">
    <property type="protein sequence ID" value="AQS85152.1"/>
    <property type="molecule type" value="Genomic_DNA"/>
</dbReference>
<dbReference type="STRING" id="435.A0U92_10570"/>
<dbReference type="PANTHER" id="PTHR30336:SF20">
    <property type="entry name" value="DUF218 DOMAIN-CONTAINING PROTEIN"/>
    <property type="match status" value="1"/>
</dbReference>
<proteinExistence type="predicted"/>